<accession>A0ABW1L5J0</accession>
<keyword evidence="2" id="KW-1185">Reference proteome</keyword>
<evidence type="ECO:0000313" key="2">
    <source>
        <dbReference type="Proteomes" id="UP001596170"/>
    </source>
</evidence>
<reference evidence="2" key="1">
    <citation type="journal article" date="2019" name="Int. J. Syst. Evol. Microbiol.">
        <title>The Global Catalogue of Microorganisms (GCM) 10K type strain sequencing project: providing services to taxonomists for standard genome sequencing and annotation.</title>
        <authorList>
            <consortium name="The Broad Institute Genomics Platform"/>
            <consortium name="The Broad Institute Genome Sequencing Center for Infectious Disease"/>
            <person name="Wu L."/>
            <person name="Ma J."/>
        </authorList>
    </citation>
    <scope>NUCLEOTIDE SEQUENCE [LARGE SCALE GENOMIC DNA]</scope>
    <source>
        <strain evidence="2">CCUG 54527</strain>
    </source>
</reference>
<organism evidence="1 2">
    <name type="scientific">Paenisporosarcina macmurdoensis</name>
    <dbReference type="NCBI Taxonomy" id="212659"/>
    <lineage>
        <taxon>Bacteria</taxon>
        <taxon>Bacillati</taxon>
        <taxon>Bacillota</taxon>
        <taxon>Bacilli</taxon>
        <taxon>Bacillales</taxon>
        <taxon>Caryophanaceae</taxon>
        <taxon>Paenisporosarcina</taxon>
    </lineage>
</organism>
<sequence>MRKVQGVKRLIAYFDSVNYPMTEENLIILMTQREIPHTSPLSNILIFDLNHIDWWIKEQNNVK</sequence>
<protein>
    <submittedName>
        <fullName evidence="1">Uncharacterized protein</fullName>
    </submittedName>
</protein>
<gene>
    <name evidence="1" type="ORF">ACFPYN_03180</name>
</gene>
<dbReference type="Proteomes" id="UP001596170">
    <property type="component" value="Unassembled WGS sequence"/>
</dbReference>
<name>A0ABW1L5J0_9BACL</name>
<dbReference type="RefSeq" id="WP_377732470.1">
    <property type="nucleotide sequence ID" value="NZ_JBHSRI010000002.1"/>
</dbReference>
<dbReference type="EMBL" id="JBHSRI010000002">
    <property type="protein sequence ID" value="MFC6038451.1"/>
    <property type="molecule type" value="Genomic_DNA"/>
</dbReference>
<comment type="caution">
    <text evidence="1">The sequence shown here is derived from an EMBL/GenBank/DDBJ whole genome shotgun (WGS) entry which is preliminary data.</text>
</comment>
<proteinExistence type="predicted"/>
<evidence type="ECO:0000313" key="1">
    <source>
        <dbReference type="EMBL" id="MFC6038451.1"/>
    </source>
</evidence>